<dbReference type="InterPro" id="IPR010666">
    <property type="entry name" value="Znf_GRF"/>
</dbReference>
<feature type="binding site" evidence="9">
    <location>
        <position position="286"/>
    </location>
    <ligand>
        <name>Mg(2+)</name>
        <dbReference type="ChEBI" id="CHEBI:18420"/>
        <label>1</label>
    </ligand>
</feature>
<feature type="binding site" evidence="9">
    <location>
        <position position="287"/>
    </location>
    <ligand>
        <name>Mg(2+)</name>
        <dbReference type="ChEBI" id="CHEBI:18420"/>
        <label>1</label>
    </ligand>
</feature>
<feature type="binding site" evidence="9">
    <location>
        <position position="185"/>
    </location>
    <ligand>
        <name>Mg(2+)</name>
        <dbReference type="ChEBI" id="CHEBI:18420"/>
        <label>1</label>
    </ligand>
</feature>
<feature type="domain" description="GRF-type" evidence="14">
    <location>
        <begin position="521"/>
        <end position="582"/>
    </location>
</feature>
<feature type="binding site" evidence="9">
    <location>
        <position position="59"/>
    </location>
    <ligand>
        <name>Mg(2+)</name>
        <dbReference type="ChEBI" id="CHEBI:18420"/>
        <label>1</label>
    </ligand>
</feature>
<evidence type="ECO:0000256" key="2">
    <source>
        <dbReference type="ARBA" id="ARBA00022723"/>
    </source>
</evidence>
<evidence type="ECO:0000259" key="14">
    <source>
        <dbReference type="PROSITE" id="PS51999"/>
    </source>
</evidence>
<proteinExistence type="inferred from homology"/>
<feature type="region of interest" description="Disordered" evidence="13">
    <location>
        <begin position="454"/>
        <end position="476"/>
    </location>
</feature>
<feature type="active site" description="Proton donor/acceptor" evidence="8">
    <location>
        <position position="183"/>
    </location>
</feature>
<dbReference type="STRING" id="286115.A0A507CT71"/>
<dbReference type="PROSITE" id="PS51435">
    <property type="entry name" value="AP_NUCLEASE_F1_4"/>
    <property type="match status" value="1"/>
</dbReference>
<feature type="compositionally biased region" description="Polar residues" evidence="13">
    <location>
        <begin position="454"/>
        <end position="471"/>
    </location>
</feature>
<evidence type="ECO:0000256" key="8">
    <source>
        <dbReference type="PIRSR" id="PIRSR604808-1"/>
    </source>
</evidence>
<evidence type="ECO:0000256" key="11">
    <source>
        <dbReference type="PROSITE-ProRule" id="PRU01343"/>
    </source>
</evidence>
<dbReference type="PROSITE" id="PS51999">
    <property type="entry name" value="ZF_GRF"/>
    <property type="match status" value="1"/>
</dbReference>
<sequence length="603" mass="67350">MGPRYKTSLIAVDKCVTMRIMTWNVNGMKSLKDDPSWLHLKTYPSFIEALKSDIICFQEAKISRSHITSEIALVPGFDSYFSISKKRQGYSGTTTYTKQEVGAVDAVEGILGCLEPETTSHRLEVLTAVHDLTEQHLLRLDAEGRIVVTDHRLFVLLNIYFPAVEARVKDLISQGRGVVVAGDVNIARSSIDHCDPIQNAKDHGLTCFEDHPARHWLDSFLAPKGPLVDLYRLFHPNETGRYTCWNTYINARPANFGSRIDYILVTPDLVPWFSSCDIWSHFMGSDHAPVVAEMVDVHPITGADLSHMIGPIRNVDGKIPDPPRLCTVHWDEFSGKQIKLSSFFTKQPQAAAGFTRDDARMDSISCMSTQAPALQQTPTVNTLKRKYSPDDVKSNKYTKQRDVTSKTTSTYDSTTKQNNQKSILFFLKNPGTTSNSTASMQLVPSLTQPLQSSEQFRVDSATRNVPTTPSLDHQDSDMDAYIPAEALDAEIASEEFLIKTNTTSTVDAWSALFTKPDIPKCLHHEPCLEYKVNKPGPNHGRMFYLCARNPGATNGDGPNGTRKGKKTVTEFRCDFFAWKKGGIAIGQNKQIQQQKTTQLGLRR</sequence>
<name>A0A507CT71_9FUNG</name>
<feature type="site" description="Interaction with DNA substrate" evidence="10">
    <location>
        <position position="287"/>
    </location>
</feature>
<evidence type="ECO:0000256" key="5">
    <source>
        <dbReference type="ARBA" id="ARBA00022833"/>
    </source>
</evidence>
<reference evidence="15 16" key="1">
    <citation type="journal article" date="2019" name="Sci. Rep.">
        <title>Comparative genomics of chytrid fungi reveal insights into the obligate biotrophic and pathogenic lifestyle of Synchytrium endobioticum.</title>
        <authorList>
            <person name="van de Vossenberg B.T.L.H."/>
            <person name="Warris S."/>
            <person name="Nguyen H.D.T."/>
            <person name="van Gent-Pelzer M.P.E."/>
            <person name="Joly D.L."/>
            <person name="van de Geest H.C."/>
            <person name="Bonants P.J.M."/>
            <person name="Smith D.S."/>
            <person name="Levesque C.A."/>
            <person name="van der Lee T.A.J."/>
        </authorList>
    </citation>
    <scope>NUCLEOTIDE SEQUENCE [LARGE SCALE GENOMIC DNA]</scope>
    <source>
        <strain evidence="15 16">MB42</strain>
    </source>
</reference>
<keyword evidence="2 9" id="KW-0479">Metal-binding</keyword>
<dbReference type="GO" id="GO:0003906">
    <property type="term" value="F:DNA-(apurinic or apyrimidinic site) endonuclease activity"/>
    <property type="evidence" value="ECO:0007669"/>
    <property type="project" value="TreeGrafter"/>
</dbReference>
<evidence type="ECO:0000256" key="9">
    <source>
        <dbReference type="PIRSR" id="PIRSR604808-2"/>
    </source>
</evidence>
<dbReference type="PANTHER" id="PTHR22748">
    <property type="entry name" value="AP ENDONUCLEASE"/>
    <property type="match status" value="1"/>
</dbReference>
<keyword evidence="16" id="KW-1185">Reference proteome</keyword>
<comment type="cofactor">
    <cofactor evidence="9 12">
        <name>Mg(2+)</name>
        <dbReference type="ChEBI" id="CHEBI:18420"/>
    </cofactor>
    <cofactor evidence="9 12">
        <name>Mn(2+)</name>
        <dbReference type="ChEBI" id="CHEBI:29035"/>
    </cofactor>
    <text evidence="9 12">Probably binds two magnesium or manganese ions per subunit.</text>
</comment>
<comment type="similarity">
    <text evidence="1 12">Belongs to the DNA repair enzymes AP/ExoA family.</text>
</comment>
<feature type="compositionally biased region" description="Basic and acidic residues" evidence="13">
    <location>
        <begin position="387"/>
        <end position="404"/>
    </location>
</feature>
<feature type="compositionally biased region" description="Low complexity" evidence="13">
    <location>
        <begin position="405"/>
        <end position="414"/>
    </location>
</feature>
<evidence type="ECO:0000256" key="12">
    <source>
        <dbReference type="RuleBase" id="RU362131"/>
    </source>
</evidence>
<feature type="binding site" evidence="9">
    <location>
        <position position="24"/>
    </location>
    <ligand>
        <name>Mg(2+)</name>
        <dbReference type="ChEBI" id="CHEBI:18420"/>
        <label>1</label>
    </ligand>
</feature>
<evidence type="ECO:0000256" key="6">
    <source>
        <dbReference type="ARBA" id="ARBA00022842"/>
    </source>
</evidence>
<dbReference type="Proteomes" id="UP000317494">
    <property type="component" value="Unassembled WGS sequence"/>
</dbReference>
<evidence type="ECO:0000313" key="16">
    <source>
        <dbReference type="Proteomes" id="UP000317494"/>
    </source>
</evidence>
<dbReference type="InterPro" id="IPR004808">
    <property type="entry name" value="AP_endonuc_1"/>
</dbReference>
<feature type="active site" description="Proton acceptor" evidence="8">
    <location>
        <position position="287"/>
    </location>
</feature>
<feature type="binding site" evidence="9">
    <location>
        <position position="183"/>
    </location>
    <ligand>
        <name>Mg(2+)</name>
        <dbReference type="ChEBI" id="CHEBI:18420"/>
        <label>1</label>
    </ligand>
</feature>
<comment type="caution">
    <text evidence="15">The sequence shown here is derived from an EMBL/GenBank/DDBJ whole genome shotgun (WGS) entry which is preliminary data.</text>
</comment>
<keyword evidence="4" id="KW-0378">Hydrolase</keyword>
<accession>A0A507CT71</accession>
<dbReference type="AlphaFoldDB" id="A0A507CT71"/>
<dbReference type="Pfam" id="PF03372">
    <property type="entry name" value="Exo_endo_phos"/>
    <property type="match status" value="1"/>
</dbReference>
<dbReference type="Gene3D" id="3.60.10.10">
    <property type="entry name" value="Endonuclease/exonuclease/phosphatase"/>
    <property type="match status" value="1"/>
</dbReference>
<gene>
    <name evidence="15" type="ORF">SeMB42_g05167</name>
</gene>
<dbReference type="GO" id="GO:0008081">
    <property type="term" value="F:phosphoric diester hydrolase activity"/>
    <property type="evidence" value="ECO:0007669"/>
    <property type="project" value="TreeGrafter"/>
</dbReference>
<dbReference type="EMBL" id="QEAN01000235">
    <property type="protein sequence ID" value="TPX42353.1"/>
    <property type="molecule type" value="Genomic_DNA"/>
</dbReference>
<keyword evidence="12" id="KW-0227">DNA damage</keyword>
<dbReference type="EC" id="3.1.-.-" evidence="12"/>
<keyword evidence="12" id="KW-0234">DNA repair</keyword>
<dbReference type="PANTHER" id="PTHR22748:SF4">
    <property type="entry name" value="DNA-(APURINIC OR APYRIMIDINIC SITE) ENDONUCLEASE 2"/>
    <property type="match status" value="1"/>
</dbReference>
<dbReference type="InterPro" id="IPR005135">
    <property type="entry name" value="Endo/exonuclease/phosphatase"/>
</dbReference>
<evidence type="ECO:0000313" key="15">
    <source>
        <dbReference type="EMBL" id="TPX42353.1"/>
    </source>
</evidence>
<evidence type="ECO:0000256" key="1">
    <source>
        <dbReference type="ARBA" id="ARBA00007092"/>
    </source>
</evidence>
<dbReference type="GO" id="GO:0005634">
    <property type="term" value="C:nucleus"/>
    <property type="evidence" value="ECO:0007669"/>
    <property type="project" value="TreeGrafter"/>
</dbReference>
<dbReference type="NCBIfam" id="TIGR00633">
    <property type="entry name" value="xth"/>
    <property type="match status" value="1"/>
</dbReference>
<keyword evidence="3 11" id="KW-0863">Zinc-finger</keyword>
<feature type="active site" evidence="8">
    <location>
        <position position="160"/>
    </location>
</feature>
<evidence type="ECO:0000256" key="10">
    <source>
        <dbReference type="PIRSR" id="PIRSR604808-3"/>
    </source>
</evidence>
<dbReference type="GO" id="GO:0006284">
    <property type="term" value="P:base-excision repair"/>
    <property type="evidence" value="ECO:0007669"/>
    <property type="project" value="TreeGrafter"/>
</dbReference>
<dbReference type="SUPFAM" id="SSF56219">
    <property type="entry name" value="DNase I-like"/>
    <property type="match status" value="1"/>
</dbReference>
<organism evidence="15 16">
    <name type="scientific">Synchytrium endobioticum</name>
    <dbReference type="NCBI Taxonomy" id="286115"/>
    <lineage>
        <taxon>Eukaryota</taxon>
        <taxon>Fungi</taxon>
        <taxon>Fungi incertae sedis</taxon>
        <taxon>Chytridiomycota</taxon>
        <taxon>Chytridiomycota incertae sedis</taxon>
        <taxon>Chytridiomycetes</taxon>
        <taxon>Synchytriales</taxon>
        <taxon>Synchytriaceae</taxon>
        <taxon>Synchytrium</taxon>
    </lineage>
</organism>
<dbReference type="GO" id="GO:0008270">
    <property type="term" value="F:zinc ion binding"/>
    <property type="evidence" value="ECO:0007669"/>
    <property type="project" value="UniProtKB-KW"/>
</dbReference>
<feature type="region of interest" description="Disordered" evidence="13">
    <location>
        <begin position="385"/>
        <end position="414"/>
    </location>
</feature>
<evidence type="ECO:0000256" key="4">
    <source>
        <dbReference type="ARBA" id="ARBA00022801"/>
    </source>
</evidence>
<dbReference type="InterPro" id="IPR036691">
    <property type="entry name" value="Endo/exonu/phosph_ase_sf"/>
</dbReference>
<keyword evidence="9" id="KW-0464">Manganese</keyword>
<evidence type="ECO:0000256" key="3">
    <source>
        <dbReference type="ARBA" id="ARBA00022771"/>
    </source>
</evidence>
<dbReference type="VEuPathDB" id="FungiDB:SeMB42_g05167"/>
<keyword evidence="5" id="KW-0862">Zinc</keyword>
<evidence type="ECO:0000256" key="7">
    <source>
        <dbReference type="ARBA" id="ARBA00023242"/>
    </source>
</evidence>
<feature type="site" description="Important for catalytic activity" evidence="10">
    <location>
        <position position="261"/>
    </location>
</feature>
<keyword evidence="7" id="KW-0539">Nucleus</keyword>
<protein>
    <recommendedName>
        <fullName evidence="12">DNA-(apurinic or apyrimidinic site) endonuclease</fullName>
        <ecNumber evidence="12">3.1.-.-</ecNumber>
    </recommendedName>
</protein>
<feature type="site" description="Transition state stabilizer" evidence="10">
    <location>
        <position position="185"/>
    </location>
</feature>
<dbReference type="GO" id="GO:0008311">
    <property type="term" value="F:double-stranded DNA 3'-5' DNA exonuclease activity"/>
    <property type="evidence" value="ECO:0007669"/>
    <property type="project" value="TreeGrafter"/>
</dbReference>
<evidence type="ECO:0000256" key="13">
    <source>
        <dbReference type="SAM" id="MobiDB-lite"/>
    </source>
</evidence>
<keyword evidence="6 9" id="KW-0460">Magnesium</keyword>